<sequence length="61" mass="6913">MRIPWQHCEDTFGQILHRRGLHADTITDVTAAWDAYCEFLHVDIDGTDPDPDADADGFIVQ</sequence>
<evidence type="ECO:0000313" key="2">
    <source>
        <dbReference type="Proteomes" id="UP000622552"/>
    </source>
</evidence>
<reference evidence="1" key="1">
    <citation type="submission" date="2020-11" db="EMBL/GenBank/DDBJ databases">
        <title>Sequencing the genomes of 1000 actinobacteria strains.</title>
        <authorList>
            <person name="Klenk H.-P."/>
        </authorList>
    </citation>
    <scope>NUCLEOTIDE SEQUENCE</scope>
    <source>
        <strain evidence="1">DSM 45356</strain>
    </source>
</reference>
<name>A0A8J7GCJ2_9ACTN</name>
<dbReference type="RefSeq" id="WP_197001253.1">
    <property type="nucleotide sequence ID" value="NZ_BONS01000041.1"/>
</dbReference>
<evidence type="ECO:0000313" key="1">
    <source>
        <dbReference type="EMBL" id="MBG6133957.1"/>
    </source>
</evidence>
<gene>
    <name evidence="1" type="ORF">IW245_000151</name>
</gene>
<dbReference type="EMBL" id="JADOUF010000001">
    <property type="protein sequence ID" value="MBG6133957.1"/>
    <property type="molecule type" value="Genomic_DNA"/>
</dbReference>
<dbReference type="Proteomes" id="UP000622552">
    <property type="component" value="Unassembled WGS sequence"/>
</dbReference>
<protein>
    <submittedName>
        <fullName evidence="1">Uncharacterized protein</fullName>
    </submittedName>
</protein>
<dbReference type="AlphaFoldDB" id="A0A8J7GCJ2"/>
<proteinExistence type="predicted"/>
<comment type="caution">
    <text evidence="1">The sequence shown here is derived from an EMBL/GenBank/DDBJ whole genome shotgun (WGS) entry which is preliminary data.</text>
</comment>
<keyword evidence="2" id="KW-1185">Reference proteome</keyword>
<accession>A0A8J7GCJ2</accession>
<organism evidence="1 2">
    <name type="scientific">Longispora fulva</name>
    <dbReference type="NCBI Taxonomy" id="619741"/>
    <lineage>
        <taxon>Bacteria</taxon>
        <taxon>Bacillati</taxon>
        <taxon>Actinomycetota</taxon>
        <taxon>Actinomycetes</taxon>
        <taxon>Micromonosporales</taxon>
        <taxon>Micromonosporaceae</taxon>
        <taxon>Longispora</taxon>
    </lineage>
</organism>